<evidence type="ECO:0000313" key="3">
    <source>
        <dbReference type="Proteomes" id="UP000015453"/>
    </source>
</evidence>
<organism evidence="2 3">
    <name type="scientific">Genlisea aurea</name>
    <dbReference type="NCBI Taxonomy" id="192259"/>
    <lineage>
        <taxon>Eukaryota</taxon>
        <taxon>Viridiplantae</taxon>
        <taxon>Streptophyta</taxon>
        <taxon>Embryophyta</taxon>
        <taxon>Tracheophyta</taxon>
        <taxon>Spermatophyta</taxon>
        <taxon>Magnoliopsida</taxon>
        <taxon>eudicotyledons</taxon>
        <taxon>Gunneridae</taxon>
        <taxon>Pentapetalae</taxon>
        <taxon>asterids</taxon>
        <taxon>lamiids</taxon>
        <taxon>Lamiales</taxon>
        <taxon>Lentibulariaceae</taxon>
        <taxon>Genlisea</taxon>
    </lineage>
</organism>
<dbReference type="AlphaFoldDB" id="S8D3B2"/>
<evidence type="ECO:0000313" key="2">
    <source>
        <dbReference type="EMBL" id="EPS57183.1"/>
    </source>
</evidence>
<gene>
    <name evidence="2" type="ORF">M569_17638</name>
</gene>
<accession>S8D3B2</accession>
<protein>
    <submittedName>
        <fullName evidence="2">Uncharacterized protein</fullName>
    </submittedName>
</protein>
<sequence length="219" mass="24184">MRCKKHLGDLSSALGVCASCLRESLFAVMSAQAEIHRDCRNKEEALPPTHPSPANHRFFSTKQGGGRISSLILAIFRFKSDKVDADSTDPMNLSAKSWFQAAKSIKAPTPRNLDNRGRGLSPTRNSSGYSSESSPYQRQNPAATRRRGKVPAHIAGMAFCLSPLVRASPSRQWKSTEIYTGWNLRATARPHLSSAAFFLKNRSRKLTDLGRNYDHPSGI</sequence>
<reference evidence="2 3" key="1">
    <citation type="journal article" date="2013" name="BMC Genomics">
        <title>The miniature genome of a carnivorous plant Genlisea aurea contains a low number of genes and short non-coding sequences.</title>
        <authorList>
            <person name="Leushkin E.V."/>
            <person name="Sutormin R.A."/>
            <person name="Nabieva E.R."/>
            <person name="Penin A.A."/>
            <person name="Kondrashov A.S."/>
            <person name="Logacheva M.D."/>
        </authorList>
    </citation>
    <scope>NUCLEOTIDE SEQUENCE [LARGE SCALE GENOMIC DNA]</scope>
</reference>
<dbReference type="PANTHER" id="PTHR35486:SF1">
    <property type="entry name" value="OS02G0689500 PROTEIN"/>
    <property type="match status" value="1"/>
</dbReference>
<dbReference type="OrthoDB" id="688025at2759"/>
<name>S8D3B2_9LAMI</name>
<dbReference type="EMBL" id="AUSU01010535">
    <property type="protein sequence ID" value="EPS57183.1"/>
    <property type="molecule type" value="Genomic_DNA"/>
</dbReference>
<evidence type="ECO:0000256" key="1">
    <source>
        <dbReference type="SAM" id="MobiDB-lite"/>
    </source>
</evidence>
<keyword evidence="3" id="KW-1185">Reference proteome</keyword>
<feature type="region of interest" description="Disordered" evidence="1">
    <location>
        <begin position="43"/>
        <end position="62"/>
    </location>
</feature>
<proteinExistence type="predicted"/>
<feature type="region of interest" description="Disordered" evidence="1">
    <location>
        <begin position="106"/>
        <end position="149"/>
    </location>
</feature>
<dbReference type="PANTHER" id="PTHR35486">
    <property type="entry name" value="EXPRESSED PROTEIN"/>
    <property type="match status" value="1"/>
</dbReference>
<comment type="caution">
    <text evidence="2">The sequence shown here is derived from an EMBL/GenBank/DDBJ whole genome shotgun (WGS) entry which is preliminary data.</text>
</comment>
<dbReference type="Proteomes" id="UP000015453">
    <property type="component" value="Unassembled WGS sequence"/>
</dbReference>